<keyword evidence="10" id="KW-1185">Reference proteome</keyword>
<dbReference type="InterPro" id="IPR020471">
    <property type="entry name" value="AKR"/>
</dbReference>
<evidence type="ECO:0000256" key="3">
    <source>
        <dbReference type="ARBA" id="ARBA00023002"/>
    </source>
</evidence>
<evidence type="ECO:0000256" key="1">
    <source>
        <dbReference type="ARBA" id="ARBA00007905"/>
    </source>
</evidence>
<feature type="site" description="Lowers pKa of active site Tyr" evidence="6">
    <location>
        <position position="78"/>
    </location>
</feature>
<evidence type="ECO:0000256" key="5">
    <source>
        <dbReference type="PIRSR" id="PIRSR000097-2"/>
    </source>
</evidence>
<accession>A0A4Q7M8F7</accession>
<comment type="similarity">
    <text evidence="1">Belongs to the aldo/keto reductase family.</text>
</comment>
<dbReference type="InterPro" id="IPR023210">
    <property type="entry name" value="NADP_OxRdtase_dom"/>
</dbReference>
<dbReference type="FunFam" id="3.20.20.100:FF:000015">
    <property type="entry name" value="Oxidoreductase, aldo/keto reductase family"/>
    <property type="match status" value="1"/>
</dbReference>
<keyword evidence="2" id="KW-0521">NADP</keyword>
<dbReference type="GO" id="GO:0016616">
    <property type="term" value="F:oxidoreductase activity, acting on the CH-OH group of donors, NAD or NADP as acceptor"/>
    <property type="evidence" value="ECO:0007669"/>
    <property type="project" value="UniProtKB-ARBA"/>
</dbReference>
<feature type="active site" description="Proton donor" evidence="4">
    <location>
        <position position="53"/>
    </location>
</feature>
<feature type="binding site" evidence="5">
    <location>
        <position position="111"/>
    </location>
    <ligand>
        <name>substrate</name>
    </ligand>
</feature>
<comment type="caution">
    <text evidence="9">The sequence shown here is derived from an EMBL/GenBank/DDBJ whole genome shotgun (WGS) entry which is preliminary data.</text>
</comment>
<protein>
    <submittedName>
        <fullName evidence="9">2,5-diketo-D-gluconate reductase A</fullName>
    </submittedName>
</protein>
<dbReference type="InterPro" id="IPR018170">
    <property type="entry name" value="Aldo/ket_reductase_CS"/>
</dbReference>
<dbReference type="Gene3D" id="3.20.20.100">
    <property type="entry name" value="NADP-dependent oxidoreductase domain"/>
    <property type="match status" value="1"/>
</dbReference>
<dbReference type="PRINTS" id="PR00069">
    <property type="entry name" value="ALDKETRDTASE"/>
</dbReference>
<dbReference type="CDD" id="cd19071">
    <property type="entry name" value="AKR_AKR1-5-like"/>
    <property type="match status" value="1"/>
</dbReference>
<dbReference type="EMBL" id="SGWX01000001">
    <property type="protein sequence ID" value="RZS62439.1"/>
    <property type="molecule type" value="Genomic_DNA"/>
</dbReference>
<reference evidence="9 10" key="1">
    <citation type="submission" date="2019-02" db="EMBL/GenBank/DDBJ databases">
        <title>Sequencing the genomes of 1000 actinobacteria strains.</title>
        <authorList>
            <person name="Klenk H.-P."/>
        </authorList>
    </citation>
    <scope>NUCLEOTIDE SEQUENCE [LARGE SCALE GENOMIC DNA]</scope>
    <source>
        <strain evidence="9 10">DSM 16932</strain>
    </source>
</reference>
<dbReference type="Pfam" id="PF00248">
    <property type="entry name" value="Aldo_ket_red"/>
    <property type="match status" value="1"/>
</dbReference>
<proteinExistence type="inferred from homology"/>
<dbReference type="PIRSF" id="PIRSF000097">
    <property type="entry name" value="AKR"/>
    <property type="match status" value="1"/>
</dbReference>
<dbReference type="InterPro" id="IPR036812">
    <property type="entry name" value="NAD(P)_OxRdtase_dom_sf"/>
</dbReference>
<dbReference type="PANTHER" id="PTHR43827">
    <property type="entry name" value="2,5-DIKETO-D-GLUCONIC ACID REDUCTASE"/>
    <property type="match status" value="1"/>
</dbReference>
<keyword evidence="3" id="KW-0560">Oxidoreductase</keyword>
<evidence type="ECO:0000256" key="2">
    <source>
        <dbReference type="ARBA" id="ARBA00022857"/>
    </source>
</evidence>
<dbReference type="Proteomes" id="UP000293852">
    <property type="component" value="Unassembled WGS sequence"/>
</dbReference>
<evidence type="ECO:0000256" key="7">
    <source>
        <dbReference type="SAM" id="MobiDB-lite"/>
    </source>
</evidence>
<organism evidence="9 10">
    <name type="scientific">Xylanimonas ulmi</name>
    <dbReference type="NCBI Taxonomy" id="228973"/>
    <lineage>
        <taxon>Bacteria</taxon>
        <taxon>Bacillati</taxon>
        <taxon>Actinomycetota</taxon>
        <taxon>Actinomycetes</taxon>
        <taxon>Micrococcales</taxon>
        <taxon>Promicromonosporaceae</taxon>
        <taxon>Xylanimonas</taxon>
    </lineage>
</organism>
<dbReference type="SUPFAM" id="SSF51430">
    <property type="entry name" value="NAD(P)-linked oxidoreductase"/>
    <property type="match status" value="1"/>
</dbReference>
<dbReference type="RefSeq" id="WP_130415887.1">
    <property type="nucleotide sequence ID" value="NZ_SGWX01000001.1"/>
</dbReference>
<sequence length="280" mass="30278">MSTCAIPTLRLNNGVLIPQLGFGTYKLPPDQTRDLVLCAFDAGYRHVDTAQMYRNEREVGQALAASGLPRAEVFVTTKLNNAFHAHDAALAAFARSLDALGTDYVDLFLIHWPLPALGLYTQAWAALEEIAASGRARAIGVSNFQPAHLERVLETGTVVPAVNQVEAHPYLRQDEVRAFDAAHGIVTQAWSPLGRGTVLGDSVIADVAARHGVTPAQAVLRWHVQRGDVVFPKSAKPARIAENADIFGFALGEEDMAAIDGLNRDGRTGSHPDTENRTDR</sequence>
<dbReference type="PANTHER" id="PTHR43827:SF3">
    <property type="entry name" value="NADP-DEPENDENT OXIDOREDUCTASE DOMAIN-CONTAINING PROTEIN"/>
    <property type="match status" value="1"/>
</dbReference>
<evidence type="ECO:0000259" key="8">
    <source>
        <dbReference type="Pfam" id="PF00248"/>
    </source>
</evidence>
<feature type="region of interest" description="Disordered" evidence="7">
    <location>
        <begin position="261"/>
        <end position="280"/>
    </location>
</feature>
<gene>
    <name evidence="9" type="ORF">EV386_2772</name>
</gene>
<dbReference type="PROSITE" id="PS00062">
    <property type="entry name" value="ALDOKETO_REDUCTASE_2"/>
    <property type="match status" value="1"/>
</dbReference>
<evidence type="ECO:0000256" key="6">
    <source>
        <dbReference type="PIRSR" id="PIRSR000097-3"/>
    </source>
</evidence>
<dbReference type="PROSITE" id="PS00798">
    <property type="entry name" value="ALDOKETO_REDUCTASE_1"/>
    <property type="match status" value="1"/>
</dbReference>
<name>A0A4Q7M8F7_9MICO</name>
<evidence type="ECO:0000256" key="4">
    <source>
        <dbReference type="PIRSR" id="PIRSR000097-1"/>
    </source>
</evidence>
<evidence type="ECO:0000313" key="9">
    <source>
        <dbReference type="EMBL" id="RZS62439.1"/>
    </source>
</evidence>
<feature type="domain" description="NADP-dependent oxidoreductase" evidence="8">
    <location>
        <begin position="20"/>
        <end position="263"/>
    </location>
</feature>
<feature type="compositionally biased region" description="Basic and acidic residues" evidence="7">
    <location>
        <begin position="262"/>
        <end position="280"/>
    </location>
</feature>
<dbReference type="AlphaFoldDB" id="A0A4Q7M8F7"/>
<evidence type="ECO:0000313" key="10">
    <source>
        <dbReference type="Proteomes" id="UP000293852"/>
    </source>
</evidence>
<dbReference type="OrthoDB" id="9804790at2"/>